<name>A0A8E0WUK6_9SPHN</name>
<evidence type="ECO:0000259" key="2">
    <source>
        <dbReference type="Pfam" id="PF13460"/>
    </source>
</evidence>
<evidence type="ECO:0000313" key="3">
    <source>
        <dbReference type="EMBL" id="KER37692.1"/>
    </source>
</evidence>
<protein>
    <submittedName>
        <fullName evidence="3">Nucleoside-diphosphate sugar epimerase</fullName>
    </submittedName>
</protein>
<feature type="domain" description="NAD(P)-binding" evidence="2">
    <location>
        <begin position="5"/>
        <end position="147"/>
    </location>
</feature>
<dbReference type="PANTHER" id="PTHR12126:SF11">
    <property type="entry name" value="NADH DEHYDROGENASE [UBIQUINONE] 1 ALPHA SUBCOMPLEX SUBUNIT 9, MITOCHONDRIAL"/>
    <property type="match status" value="1"/>
</dbReference>
<dbReference type="Proteomes" id="UP000028135">
    <property type="component" value="Unassembled WGS sequence"/>
</dbReference>
<feature type="transmembrane region" description="Helical" evidence="1">
    <location>
        <begin position="406"/>
        <end position="424"/>
    </location>
</feature>
<organism evidence="3 4">
    <name type="scientific">Sphingobium indicum F2</name>
    <dbReference type="NCBI Taxonomy" id="1450518"/>
    <lineage>
        <taxon>Bacteria</taxon>
        <taxon>Pseudomonadati</taxon>
        <taxon>Pseudomonadota</taxon>
        <taxon>Alphaproteobacteria</taxon>
        <taxon>Sphingomonadales</taxon>
        <taxon>Sphingomonadaceae</taxon>
        <taxon>Sphingobium</taxon>
    </lineage>
</organism>
<dbReference type="Gene3D" id="3.40.50.720">
    <property type="entry name" value="NAD(P)-binding Rossmann-like Domain"/>
    <property type="match status" value="1"/>
</dbReference>
<dbReference type="GO" id="GO:0044877">
    <property type="term" value="F:protein-containing complex binding"/>
    <property type="evidence" value="ECO:0007669"/>
    <property type="project" value="TreeGrafter"/>
</dbReference>
<reference evidence="3 4" key="1">
    <citation type="submission" date="2014-05" db="EMBL/GenBank/DDBJ databases">
        <title>Genome Announcement of Sphingobium lucknowense F2.</title>
        <authorList>
            <person name="Lal R."/>
            <person name="Negi V."/>
            <person name="Lata P."/>
            <person name="Sangwan N."/>
            <person name="Gupta S.K."/>
            <person name="Rao D.L.N."/>
            <person name="Das S."/>
        </authorList>
    </citation>
    <scope>NUCLEOTIDE SEQUENCE [LARGE SCALE GENOMIC DNA]</scope>
    <source>
        <strain evidence="3 4">F2</strain>
    </source>
</reference>
<dbReference type="SUPFAM" id="SSF51735">
    <property type="entry name" value="NAD(P)-binding Rossmann-fold domains"/>
    <property type="match status" value="1"/>
</dbReference>
<accession>A0A8E0WUK6</accession>
<keyword evidence="1" id="KW-1133">Transmembrane helix</keyword>
<dbReference type="Pfam" id="PF13460">
    <property type="entry name" value="NAD_binding_10"/>
    <property type="match status" value="1"/>
</dbReference>
<dbReference type="Pfam" id="PF13781">
    <property type="entry name" value="DoxX_3"/>
    <property type="match status" value="1"/>
</dbReference>
<dbReference type="InterPro" id="IPR051207">
    <property type="entry name" value="ComplexI_NDUFA9_subunit"/>
</dbReference>
<comment type="caution">
    <text evidence="3">The sequence shown here is derived from an EMBL/GenBank/DDBJ whole genome shotgun (WGS) entry which is preliminary data.</text>
</comment>
<feature type="transmembrane region" description="Helical" evidence="1">
    <location>
        <begin position="308"/>
        <end position="332"/>
    </location>
</feature>
<gene>
    <name evidence="3" type="ORF">AL00_04060</name>
</gene>
<dbReference type="InterPro" id="IPR036291">
    <property type="entry name" value="NAD(P)-bd_dom_sf"/>
</dbReference>
<dbReference type="InterPro" id="IPR016040">
    <property type="entry name" value="NAD(P)-bd_dom"/>
</dbReference>
<evidence type="ECO:0000256" key="1">
    <source>
        <dbReference type="SAM" id="Phobius"/>
    </source>
</evidence>
<dbReference type="InterPro" id="IPR025695">
    <property type="entry name" value="DoxX-like"/>
</dbReference>
<proteinExistence type="predicted"/>
<evidence type="ECO:0000313" key="4">
    <source>
        <dbReference type="Proteomes" id="UP000028135"/>
    </source>
</evidence>
<sequence length="427" mass="45941">MLLLGASGFIGSALLTRLKQDGYFVTGVVRDPKAAARLPLDRAIGLDLRSATGADKWLDALSGVDAVINCAGVLQDGARDSTDAVHVDAPAALYEACERLGISRVIHFSALNAEQKPLSEFSESKRQIEHILAASRLDWVILRPSVVVGHNAYGGSALFRGLAALPLSVRLPRAGRISVVQLDDVVETVIRLLRPDSGGRIALDLAGPRPLTFDAIVTRYRAWLGWKPARPVTVPSAAMRVGSKFGDLAGRLGWRPPVRSTGTSEMLRGAEGDPAGWNRVTAIVPRSLEQALAAEPASVQERWFARLYFLRPLAIVIFALFWITTGIISLTIGWDIGVSYMQESGAGALSQPSVIAGALADIAIGLAILYRPTTRWGLIGGVAITLFYLIAGTIVLPRLWADPLGPMLKIWPILALNFILLAILEER</sequence>
<dbReference type="PANTHER" id="PTHR12126">
    <property type="entry name" value="NADH-UBIQUINONE OXIDOREDUCTASE 39 KDA SUBUNIT-RELATED"/>
    <property type="match status" value="1"/>
</dbReference>
<keyword evidence="1" id="KW-0812">Transmembrane</keyword>
<dbReference type="AlphaFoldDB" id="A0A8E0WUK6"/>
<keyword evidence="1" id="KW-0472">Membrane</keyword>
<dbReference type="EMBL" id="JANF02000011">
    <property type="protein sequence ID" value="KER37692.1"/>
    <property type="molecule type" value="Genomic_DNA"/>
</dbReference>
<feature type="transmembrane region" description="Helical" evidence="1">
    <location>
        <begin position="352"/>
        <end position="370"/>
    </location>
</feature>
<feature type="transmembrane region" description="Helical" evidence="1">
    <location>
        <begin position="377"/>
        <end position="400"/>
    </location>
</feature>